<feature type="signal peptide" evidence="2">
    <location>
        <begin position="1"/>
        <end position="20"/>
    </location>
</feature>
<evidence type="ECO:0000313" key="5">
    <source>
        <dbReference type="Proteomes" id="UP000198356"/>
    </source>
</evidence>
<dbReference type="InterPro" id="IPR013783">
    <property type="entry name" value="Ig-like_fold"/>
</dbReference>
<keyword evidence="2" id="KW-0732">Signal</keyword>
<gene>
    <name evidence="4" type="ORF">SAMN05421770_102247</name>
</gene>
<dbReference type="InterPro" id="IPR006311">
    <property type="entry name" value="TAT_signal"/>
</dbReference>
<dbReference type="InterPro" id="IPR032109">
    <property type="entry name" value="Big_3_5"/>
</dbReference>
<dbReference type="PROSITE" id="PS51318">
    <property type="entry name" value="TAT"/>
    <property type="match status" value="1"/>
</dbReference>
<evidence type="ECO:0000256" key="2">
    <source>
        <dbReference type="SAM" id="SignalP"/>
    </source>
</evidence>
<dbReference type="RefSeq" id="WP_089407752.1">
    <property type="nucleotide sequence ID" value="NZ_FZOU01000002.1"/>
</dbReference>
<keyword evidence="1" id="KW-0472">Membrane</keyword>
<dbReference type="Proteomes" id="UP000198356">
    <property type="component" value="Unassembled WGS sequence"/>
</dbReference>
<name>A0A239H9E3_9BACT</name>
<dbReference type="SMART" id="SM00944">
    <property type="entry name" value="Pro-kuma_activ"/>
    <property type="match status" value="1"/>
</dbReference>
<dbReference type="GO" id="GO:0008236">
    <property type="term" value="F:serine-type peptidase activity"/>
    <property type="evidence" value="ECO:0007669"/>
    <property type="project" value="InterPro"/>
</dbReference>
<keyword evidence="1" id="KW-1133">Transmembrane helix</keyword>
<evidence type="ECO:0000313" key="4">
    <source>
        <dbReference type="EMBL" id="SNS76874.1"/>
    </source>
</evidence>
<reference evidence="4 5" key="1">
    <citation type="submission" date="2017-06" db="EMBL/GenBank/DDBJ databases">
        <authorList>
            <person name="Kim H.J."/>
            <person name="Triplett B.A."/>
        </authorList>
    </citation>
    <scope>NUCLEOTIDE SEQUENCE [LARGE SCALE GENOMIC DNA]</scope>
    <source>
        <strain evidence="4 5">DSM 18704</strain>
    </source>
</reference>
<keyword evidence="1" id="KW-0812">Transmembrane</keyword>
<dbReference type="Pfam" id="PF09286">
    <property type="entry name" value="Pro-kuma_activ"/>
    <property type="match status" value="1"/>
</dbReference>
<sequence length="1592" mass="156279">MNTKMLVVRRAALSVHVAVAALVLLAGAVFTPARAFAERMTLTTSATRTLALSNLTDAGAVPASQPVHVTLALKPDATRTAALDATLSALIDPTSTSYHKWLTPAQFAASYGASDAQIAAATAWATAQGLTVDSVSAGKTQIAVSGSAAQIQSAFAVSLHVFQTSSSLYYANTSDPSLTSDAAALFSSVAGLDNLPSGVKFNVAAQGQTATAATTTAGAIADTLALVDANTATILTVDSALCSSALVQSQIDQYRTLLRQASAQGITVLATSGCGAQGTGSFPASLPEATAILAAGSLASTAMLPIEARPNWQSAPGLPADSLRYEPDLTASSLTAFAQTIASIVQTSGRQGNINANLYKLAPTAGLYTQADGATDTWEAASGLGTIDLATLAKAYPRGAGASFTSFGATNYAPVHGQNTTFTSTVTSGTGGATPSGTVSFVTSTGTNLGTVALINGTGSLTINTLAGGTYTIGAQYSGDATYIASSSPTSTILIQPEPATLSATIAGAATIGGTLSVVVVDTAASGVGLPTGVVTASLPSNGSTYSATLSPATTHSSSATITIPATTVGTITLSINCTTSADFSCYNPYTTTFTVAKATPLLSISYSPSPVVSGAQVTLNANVTAVGTAPVPTGNVRFFDNGTVLNAGALSNGATSTTGLIPSTATHQITATYDGDANYNTVSTTGNSTTSGPIATTTTLTASATTVVANQVITFTATVNPASTGSTAPTGQVQFYDGAVLLGTASLNGTSASYQNSQLSASSAHSITAYYVGDQNYNASTSNAVALSRSTTPVATTTTLSSSASQVVLGQTITFTATIAPTTQTTGAPAATGTVQFYDGTTSIGSATVNNNVALLSTSLLTNTVNHSITAVYLGDGNYAGSTSQIVVVNKGSGLTATSVQLTLSATTAVAGTAVVLTAAVGPTVNSTPPSGTVNFLVGGSTICSAVLTAGSTSCSVTTLPSGSDIITASYLGDTNYSASVSGASTITVTGSTSTGTAKTTTTLTANPTTSSLGAPITLTAAVVPTSGATTPVVTGTVQFIAPTTGATVCTAAVASGIATCSVTTFTLGTNSVQATYLGDVNYASSTSSAISVTISATSTTTASLIAQFVPNVPVLPGATSTITASVVAPTGTIPAGTVTATITGGNGTVFSSAAIATTTSVGTVYIPVVAPTTVGSYTVVVACATTNVTCATTVSLPLVVSATAKIGTATVLTATASTTTTGAYTLSSVTTAQSTGSAALSGSVAFYDGTTLLGSGTISNGAATFTGALVTGTSHSLTAVYSGDTIYASSTSPIVTVGSGAGTTVATITLTSNVQTSVSGLNVVLTAQVSGTATTTAGAVVATGKVSFYDTFGGVTTLIGTSTLTASGVSIATASVSTTGLKAGTHVIYAVYAGDTNFASATSNSLTLAETDYNAIFTPATLTLAQGTTGTVVVNTSAIGGYTGNVSFTCIPPVGASIGCSFSSPTVGIGSSTILTIATVKSSAQVSEHAANTGGRGWNLAAGIACALVFCGLFPRRRRILPTLLLALVAAGLVGTVGCVNGTFPQSPNTTGGTTTGGTPIGTAVLTINSVGSDGTNEVAHTYYYQVTVQ</sequence>
<feature type="domain" description="Peptidase S53 activation" evidence="3">
    <location>
        <begin position="52"/>
        <end position="195"/>
    </location>
</feature>
<proteinExistence type="predicted"/>
<protein>
    <submittedName>
        <fullName evidence="4">Ig-like domain (Group 3)</fullName>
    </submittedName>
</protein>
<dbReference type="OrthoDB" id="119314at2"/>
<dbReference type="InterPro" id="IPR015366">
    <property type="entry name" value="S53_propep"/>
</dbReference>
<evidence type="ECO:0000256" key="1">
    <source>
        <dbReference type="SAM" id="Phobius"/>
    </source>
</evidence>
<dbReference type="Gene3D" id="2.60.40.10">
    <property type="entry name" value="Immunoglobulins"/>
    <property type="match status" value="8"/>
</dbReference>
<dbReference type="SUPFAM" id="SSF54897">
    <property type="entry name" value="Protease propeptides/inhibitors"/>
    <property type="match status" value="1"/>
</dbReference>
<dbReference type="Pfam" id="PF16640">
    <property type="entry name" value="Big_3_5"/>
    <property type="match status" value="8"/>
</dbReference>
<feature type="transmembrane region" description="Helical" evidence="1">
    <location>
        <begin position="1523"/>
        <end position="1546"/>
    </location>
</feature>
<evidence type="ECO:0000259" key="3">
    <source>
        <dbReference type="SMART" id="SM00944"/>
    </source>
</evidence>
<accession>A0A239H9E3</accession>
<keyword evidence="5" id="KW-1185">Reference proteome</keyword>
<feature type="chain" id="PRO_5012851010" evidence="2">
    <location>
        <begin position="21"/>
        <end position="1592"/>
    </location>
</feature>
<organism evidence="4 5">
    <name type="scientific">Granulicella rosea</name>
    <dbReference type="NCBI Taxonomy" id="474952"/>
    <lineage>
        <taxon>Bacteria</taxon>
        <taxon>Pseudomonadati</taxon>
        <taxon>Acidobacteriota</taxon>
        <taxon>Terriglobia</taxon>
        <taxon>Terriglobales</taxon>
        <taxon>Acidobacteriaceae</taxon>
        <taxon>Granulicella</taxon>
    </lineage>
</organism>
<dbReference type="CDD" id="cd11377">
    <property type="entry name" value="Pro-peptidase_S53"/>
    <property type="match status" value="1"/>
</dbReference>
<dbReference type="EMBL" id="FZOU01000002">
    <property type="protein sequence ID" value="SNS76874.1"/>
    <property type="molecule type" value="Genomic_DNA"/>
</dbReference>